<dbReference type="InterPro" id="IPR011053">
    <property type="entry name" value="Single_hybrid_motif"/>
</dbReference>
<keyword evidence="10" id="KW-0443">Lipid metabolism</keyword>
<dbReference type="InterPro" id="IPR050856">
    <property type="entry name" value="Biotin_carboxylase_complex"/>
</dbReference>
<dbReference type="Pfam" id="PF02785">
    <property type="entry name" value="Biotin_carb_C"/>
    <property type="match status" value="1"/>
</dbReference>
<dbReference type="CDD" id="cd06850">
    <property type="entry name" value="biotinyl_domain"/>
    <property type="match status" value="1"/>
</dbReference>
<dbReference type="FunFam" id="3.40.50.20:FF:000010">
    <property type="entry name" value="Propionyl-CoA carboxylase subunit alpha"/>
    <property type="match status" value="1"/>
</dbReference>
<evidence type="ECO:0000256" key="13">
    <source>
        <dbReference type="ARBA" id="ARBA00049495"/>
    </source>
</evidence>
<dbReference type="InterPro" id="IPR005481">
    <property type="entry name" value="BC-like_N"/>
</dbReference>
<dbReference type="InterPro" id="IPR041265">
    <property type="entry name" value="PCC_BT"/>
</dbReference>
<dbReference type="InterPro" id="IPR011054">
    <property type="entry name" value="Rudment_hybrid_motif"/>
</dbReference>
<dbReference type="PROSITE" id="PS00866">
    <property type="entry name" value="CPSASE_1"/>
    <property type="match status" value="1"/>
</dbReference>
<evidence type="ECO:0000256" key="12">
    <source>
        <dbReference type="ARBA" id="ARBA00023267"/>
    </source>
</evidence>
<sequence>MFKKILIANRGEIACRIIKTARKMGIATVAVYSDADRDAVHVEMADEAVHIGPSAASESYLVADKIIAACKATGAEAVHPGYGFLSERASFCEALEKQGIIFIGPKPRAIIAMGDKIESKKFANEAKVSTVPGYLDIIKDASHAEKIAGEIGYPVMIKASAGGGGKGMRIAWDKSEVRDGFERATSEARNSFGDDRVFIEKFVVDPRHIEIQVLADAHGNCIYLGERECSVQRRNQKVVEEAPSPFLDEATRKAMGEQAVALAKAVEYQSAGTVEFIVDKDRNFYFLEMNTRLQVEHPVTELITGIDLVEQMIRIAAGERLGLEQADVKLNGWAVESRLYAEDPYRNFLPSIGRLTRYRPPSEGPVGKAIIRNDTGVTEGSEISMFYDPMVAKLCTWAPTRLEAIDAMADALDAFVVDGIEHNIPFLAALMQHPRWREGRLSTGFIAEEFPDGFKPVVPADEDRDVLACVALAVELVRKERLDRLNDRLRPHTGKIRADWEVRIGDDYVPVHIDACTAHPPSKMEFRLHGEKAVTVRANWQPGDAVWDGYIGERSVKAQLRPVLNGMRIDWKGMSVTAHAMQNHVAALEKLMPVKVPPDTSKLLLCPMPGLIVSINVTVGQEVKAGETLAIVEAMKMENVLRADRDHIVSAINARIGDSLAVDAVIMEFA</sequence>
<dbReference type="InterPro" id="IPR001882">
    <property type="entry name" value="Biotin_BS"/>
</dbReference>
<dbReference type="EMBL" id="JABUMX010000001">
    <property type="protein sequence ID" value="NTS29700.1"/>
    <property type="molecule type" value="Genomic_DNA"/>
</dbReference>
<evidence type="ECO:0000256" key="3">
    <source>
        <dbReference type="ARBA" id="ARBA00013050"/>
    </source>
</evidence>
<dbReference type="GO" id="GO:0016042">
    <property type="term" value="P:lipid catabolic process"/>
    <property type="evidence" value="ECO:0007669"/>
    <property type="project" value="UniProtKB-KW"/>
</dbReference>
<dbReference type="EC" id="6.4.1.3" evidence="3"/>
<dbReference type="PROSITE" id="PS50979">
    <property type="entry name" value="BC"/>
    <property type="match status" value="1"/>
</dbReference>
<feature type="domain" description="ATP-grasp" evidence="16">
    <location>
        <begin position="120"/>
        <end position="317"/>
    </location>
</feature>
<dbReference type="FunFam" id="3.30.1490.20:FF:000018">
    <property type="entry name" value="Biotin carboxylase"/>
    <property type="match status" value="1"/>
</dbReference>
<feature type="domain" description="Biotin carboxylation" evidence="17">
    <location>
        <begin position="1"/>
        <end position="451"/>
    </location>
</feature>
<evidence type="ECO:0000256" key="7">
    <source>
        <dbReference type="ARBA" id="ARBA00022840"/>
    </source>
</evidence>
<dbReference type="InterPro" id="IPR016185">
    <property type="entry name" value="PreATP-grasp_dom_sf"/>
</dbReference>
<dbReference type="InterPro" id="IPR000089">
    <property type="entry name" value="Biotin_lipoyl"/>
</dbReference>
<gene>
    <name evidence="18" type="ORF">HQ945_00390</name>
</gene>
<dbReference type="InterPro" id="IPR005482">
    <property type="entry name" value="Biotin_COase_C"/>
</dbReference>
<dbReference type="SUPFAM" id="SSF51246">
    <property type="entry name" value="Rudiment single hybrid motif"/>
    <property type="match status" value="1"/>
</dbReference>
<dbReference type="GO" id="GO:0046872">
    <property type="term" value="F:metal ion binding"/>
    <property type="evidence" value="ECO:0007669"/>
    <property type="project" value="UniProtKB-KW"/>
</dbReference>
<dbReference type="AlphaFoldDB" id="A0A849VNK7"/>
<dbReference type="RefSeq" id="WP_174207522.1">
    <property type="nucleotide sequence ID" value="NZ_JABUMX010000001.1"/>
</dbReference>
<organism evidence="18 19">
    <name type="scientific">Phyllobacterium pellucidum</name>
    <dbReference type="NCBI Taxonomy" id="2740464"/>
    <lineage>
        <taxon>Bacteria</taxon>
        <taxon>Pseudomonadati</taxon>
        <taxon>Pseudomonadota</taxon>
        <taxon>Alphaproteobacteria</taxon>
        <taxon>Hyphomicrobiales</taxon>
        <taxon>Phyllobacteriaceae</taxon>
        <taxon>Phyllobacterium</taxon>
    </lineage>
</organism>
<evidence type="ECO:0000313" key="18">
    <source>
        <dbReference type="EMBL" id="NTS29700.1"/>
    </source>
</evidence>
<dbReference type="SUPFAM" id="SSF52440">
    <property type="entry name" value="PreATP-grasp domain"/>
    <property type="match status" value="1"/>
</dbReference>
<keyword evidence="6 14" id="KW-0547">Nucleotide-binding</keyword>
<dbReference type="Pfam" id="PF00364">
    <property type="entry name" value="Biotin_lipoyl"/>
    <property type="match status" value="1"/>
</dbReference>
<comment type="pathway">
    <text evidence="2">Metabolic intermediate metabolism; propanoyl-CoA degradation; succinyl-CoA from propanoyl-CoA: step 1/3.</text>
</comment>
<reference evidence="18 19" key="1">
    <citation type="submission" date="2020-05" db="EMBL/GenBank/DDBJ databases">
        <authorList>
            <person name="Kim M.K."/>
        </authorList>
    </citation>
    <scope>NUCLEOTIDE SEQUENCE [LARGE SCALE GENOMIC DNA]</scope>
    <source>
        <strain evidence="18 19">BT25</strain>
    </source>
</reference>
<dbReference type="Pfam" id="PF18140">
    <property type="entry name" value="PCC_BT"/>
    <property type="match status" value="1"/>
</dbReference>
<comment type="catalytic activity">
    <reaction evidence="13">
        <text>propanoyl-CoA + hydrogencarbonate + ATP = (S)-methylmalonyl-CoA + ADP + phosphate + H(+)</text>
        <dbReference type="Rhea" id="RHEA:23720"/>
        <dbReference type="ChEBI" id="CHEBI:15378"/>
        <dbReference type="ChEBI" id="CHEBI:17544"/>
        <dbReference type="ChEBI" id="CHEBI:30616"/>
        <dbReference type="ChEBI" id="CHEBI:43474"/>
        <dbReference type="ChEBI" id="CHEBI:57327"/>
        <dbReference type="ChEBI" id="CHEBI:57392"/>
        <dbReference type="ChEBI" id="CHEBI:456216"/>
        <dbReference type="EC" id="6.4.1.3"/>
    </reaction>
    <physiologicalReaction direction="left-to-right" evidence="13">
        <dbReference type="Rhea" id="RHEA:23721"/>
    </physiologicalReaction>
</comment>
<dbReference type="PROSITE" id="PS00188">
    <property type="entry name" value="BIOTIN"/>
    <property type="match status" value="1"/>
</dbReference>
<keyword evidence="19" id="KW-1185">Reference proteome</keyword>
<keyword evidence="4" id="KW-0436">Ligase</keyword>
<protein>
    <recommendedName>
        <fullName evidence="3">propionyl-CoA carboxylase</fullName>
        <ecNumber evidence="3">6.4.1.3</ecNumber>
    </recommendedName>
</protein>
<keyword evidence="8" id="KW-0460">Magnesium</keyword>
<feature type="domain" description="Lipoyl-binding" evidence="15">
    <location>
        <begin position="591"/>
        <end position="670"/>
    </location>
</feature>
<dbReference type="PANTHER" id="PTHR18866:SF33">
    <property type="entry name" value="METHYLCROTONOYL-COA CARBOXYLASE SUBUNIT ALPHA, MITOCHONDRIAL-RELATED"/>
    <property type="match status" value="1"/>
</dbReference>
<dbReference type="NCBIfam" id="NF006367">
    <property type="entry name" value="PRK08591.1"/>
    <property type="match status" value="1"/>
</dbReference>
<keyword evidence="9" id="KW-0442">Lipid degradation</keyword>
<dbReference type="InterPro" id="IPR005479">
    <property type="entry name" value="CPAse_ATP-bd"/>
</dbReference>
<evidence type="ECO:0000256" key="14">
    <source>
        <dbReference type="PROSITE-ProRule" id="PRU00409"/>
    </source>
</evidence>
<evidence type="ECO:0000256" key="9">
    <source>
        <dbReference type="ARBA" id="ARBA00022963"/>
    </source>
</evidence>
<evidence type="ECO:0000256" key="10">
    <source>
        <dbReference type="ARBA" id="ARBA00023098"/>
    </source>
</evidence>
<dbReference type="PROSITE" id="PS50975">
    <property type="entry name" value="ATP_GRASP"/>
    <property type="match status" value="1"/>
</dbReference>
<evidence type="ECO:0000256" key="1">
    <source>
        <dbReference type="ARBA" id="ARBA00001953"/>
    </source>
</evidence>
<dbReference type="UniPathway" id="UPA00945">
    <property type="reaction ID" value="UER00908"/>
</dbReference>
<evidence type="ECO:0000256" key="5">
    <source>
        <dbReference type="ARBA" id="ARBA00022723"/>
    </source>
</evidence>
<dbReference type="Pfam" id="PF02786">
    <property type="entry name" value="CPSase_L_D2"/>
    <property type="match status" value="1"/>
</dbReference>
<proteinExistence type="predicted"/>
<keyword evidence="12" id="KW-0092">Biotin</keyword>
<dbReference type="PANTHER" id="PTHR18866">
    <property type="entry name" value="CARBOXYLASE:PYRUVATE/ACETYL-COA/PROPIONYL-COA CARBOXYLASE"/>
    <property type="match status" value="1"/>
</dbReference>
<dbReference type="Proteomes" id="UP000550508">
    <property type="component" value="Unassembled WGS sequence"/>
</dbReference>
<accession>A0A849VNK7</accession>
<comment type="cofactor">
    <cofactor evidence="1">
        <name>biotin</name>
        <dbReference type="ChEBI" id="CHEBI:57586"/>
    </cofactor>
</comment>
<evidence type="ECO:0000259" key="15">
    <source>
        <dbReference type="PROSITE" id="PS50968"/>
    </source>
</evidence>
<dbReference type="GO" id="GO:0004658">
    <property type="term" value="F:propionyl-CoA carboxylase activity"/>
    <property type="evidence" value="ECO:0007669"/>
    <property type="project" value="UniProtKB-EC"/>
</dbReference>
<dbReference type="Gene3D" id="2.40.50.100">
    <property type="match status" value="1"/>
</dbReference>
<evidence type="ECO:0000313" key="19">
    <source>
        <dbReference type="Proteomes" id="UP000550508"/>
    </source>
</evidence>
<evidence type="ECO:0000256" key="6">
    <source>
        <dbReference type="ARBA" id="ARBA00022741"/>
    </source>
</evidence>
<dbReference type="InterPro" id="IPR011761">
    <property type="entry name" value="ATP-grasp"/>
</dbReference>
<dbReference type="GO" id="GO:0005524">
    <property type="term" value="F:ATP binding"/>
    <property type="evidence" value="ECO:0007669"/>
    <property type="project" value="UniProtKB-UniRule"/>
</dbReference>
<evidence type="ECO:0000259" key="16">
    <source>
        <dbReference type="PROSITE" id="PS50975"/>
    </source>
</evidence>
<dbReference type="FunFam" id="3.30.470.20:FF:000028">
    <property type="entry name" value="Methylcrotonoyl-CoA carboxylase subunit alpha, mitochondrial"/>
    <property type="match status" value="1"/>
</dbReference>
<dbReference type="PROSITE" id="PS00867">
    <property type="entry name" value="CPSASE_2"/>
    <property type="match status" value="1"/>
</dbReference>
<keyword evidence="5" id="KW-0479">Metal-binding</keyword>
<evidence type="ECO:0000256" key="8">
    <source>
        <dbReference type="ARBA" id="ARBA00022842"/>
    </source>
</evidence>
<dbReference type="PROSITE" id="PS50968">
    <property type="entry name" value="BIOTINYL_LIPOYL"/>
    <property type="match status" value="1"/>
</dbReference>
<evidence type="ECO:0000259" key="17">
    <source>
        <dbReference type="PROSITE" id="PS50979"/>
    </source>
</evidence>
<dbReference type="SUPFAM" id="SSF51230">
    <property type="entry name" value="Single hybrid motif"/>
    <property type="match status" value="1"/>
</dbReference>
<keyword evidence="7 14" id="KW-0067">ATP-binding</keyword>
<evidence type="ECO:0000256" key="2">
    <source>
        <dbReference type="ARBA" id="ARBA00005060"/>
    </source>
</evidence>
<dbReference type="InterPro" id="IPR011764">
    <property type="entry name" value="Biotin_carboxylation_dom"/>
</dbReference>
<name>A0A849VNK7_9HYPH</name>
<dbReference type="Gene3D" id="3.30.700.30">
    <property type="match status" value="1"/>
</dbReference>
<dbReference type="Pfam" id="PF00289">
    <property type="entry name" value="Biotin_carb_N"/>
    <property type="match status" value="1"/>
</dbReference>
<dbReference type="Gene3D" id="3.30.470.20">
    <property type="entry name" value="ATP-grasp fold, B domain"/>
    <property type="match status" value="1"/>
</dbReference>
<keyword evidence="11" id="KW-0464">Manganese</keyword>
<dbReference type="SUPFAM" id="SSF56059">
    <property type="entry name" value="Glutathione synthetase ATP-binding domain-like"/>
    <property type="match status" value="1"/>
</dbReference>
<comment type="caution">
    <text evidence="18">The sequence shown here is derived from an EMBL/GenBank/DDBJ whole genome shotgun (WGS) entry which is preliminary data.</text>
</comment>
<evidence type="ECO:0000256" key="11">
    <source>
        <dbReference type="ARBA" id="ARBA00023211"/>
    </source>
</evidence>
<dbReference type="SMART" id="SM00878">
    <property type="entry name" value="Biotin_carb_C"/>
    <property type="match status" value="1"/>
</dbReference>
<evidence type="ECO:0000256" key="4">
    <source>
        <dbReference type="ARBA" id="ARBA00022598"/>
    </source>
</evidence>